<dbReference type="AlphaFoldDB" id="A0AAU4JZC6"/>
<dbReference type="EMBL" id="CP108021">
    <property type="protein sequence ID" value="WUM19117.1"/>
    <property type="molecule type" value="Genomic_DNA"/>
</dbReference>
<dbReference type="RefSeq" id="WP_045821498.1">
    <property type="nucleotide sequence ID" value="NZ_CP108021.1"/>
</dbReference>
<reference evidence="1 2" key="1">
    <citation type="submission" date="2022-10" db="EMBL/GenBank/DDBJ databases">
        <title>The complete genomes of actinobacterial strains from the NBC collection.</title>
        <authorList>
            <person name="Joergensen T.S."/>
            <person name="Alvarez Arevalo M."/>
            <person name="Sterndorff E.B."/>
            <person name="Faurdal D."/>
            <person name="Vuksanovic O."/>
            <person name="Mourched A.-S."/>
            <person name="Charusanti P."/>
            <person name="Shaw S."/>
            <person name="Blin K."/>
            <person name="Weber T."/>
        </authorList>
    </citation>
    <scope>NUCLEOTIDE SEQUENCE [LARGE SCALE GENOMIC DNA]</scope>
    <source>
        <strain evidence="1 2">NBC_00319</strain>
    </source>
</reference>
<dbReference type="Proteomes" id="UP001432128">
    <property type="component" value="Chromosome"/>
</dbReference>
<proteinExistence type="predicted"/>
<dbReference type="SUPFAM" id="SSF55961">
    <property type="entry name" value="Bet v1-like"/>
    <property type="match status" value="1"/>
</dbReference>
<dbReference type="InterPro" id="IPR023393">
    <property type="entry name" value="START-like_dom_sf"/>
</dbReference>
<evidence type="ECO:0000313" key="1">
    <source>
        <dbReference type="EMBL" id="WUM19117.1"/>
    </source>
</evidence>
<evidence type="ECO:0000313" key="2">
    <source>
        <dbReference type="Proteomes" id="UP001432128"/>
    </source>
</evidence>
<name>A0AAU4JZC6_9NOCA</name>
<protein>
    <submittedName>
        <fullName evidence="1">SRPBCC family protein</fullName>
    </submittedName>
</protein>
<sequence length="168" mass="18495">MAEHQLEPIDDVSFFHRAPVAYRFTVDLPVTPDVAWAELTRQNTLDWCRMIKKVTFTSPEPHGVGATRTAELAPGFVKINERFFVWEADAEAGTYRNAFTVVSANVPGLRRFGELTEVVPSGLGSRLTWAFAIEPAGPLAKLPGLSVVSKPALGTFRADTVKYFSKLA</sequence>
<dbReference type="KEGG" id="whr:OG579_15500"/>
<dbReference type="InterPro" id="IPR019587">
    <property type="entry name" value="Polyketide_cyclase/dehydratase"/>
</dbReference>
<dbReference type="Pfam" id="PF10604">
    <property type="entry name" value="Polyketide_cyc2"/>
    <property type="match status" value="1"/>
</dbReference>
<dbReference type="Gene3D" id="3.30.530.20">
    <property type="match status" value="1"/>
</dbReference>
<gene>
    <name evidence="1" type="ORF">OG579_15500</name>
</gene>
<dbReference type="CDD" id="cd07821">
    <property type="entry name" value="PYR_PYL_RCAR_like"/>
    <property type="match status" value="1"/>
</dbReference>
<keyword evidence="2" id="KW-1185">Reference proteome</keyword>
<accession>A0AAU4JZC6</accession>
<organism evidence="1 2">
    <name type="scientific">Williamsia herbipolensis</name>
    <dbReference type="NCBI Taxonomy" id="1603258"/>
    <lineage>
        <taxon>Bacteria</taxon>
        <taxon>Bacillati</taxon>
        <taxon>Actinomycetota</taxon>
        <taxon>Actinomycetes</taxon>
        <taxon>Mycobacteriales</taxon>
        <taxon>Nocardiaceae</taxon>
        <taxon>Williamsia</taxon>
    </lineage>
</organism>